<proteinExistence type="predicted"/>
<protein>
    <recommendedName>
        <fullName evidence="5">Baseplate protein J-like domain-containing protein</fullName>
    </recommendedName>
</protein>
<evidence type="ECO:0000313" key="4">
    <source>
        <dbReference type="Proteomes" id="UP000031967"/>
    </source>
</evidence>
<keyword evidence="4" id="KW-1185">Reference proteome</keyword>
<dbReference type="Pfam" id="PF26079">
    <property type="entry name" value="Baseplate_J_C"/>
    <property type="match status" value="1"/>
</dbReference>
<name>A0ABR5AM38_9BACL</name>
<gene>
    <name evidence="3" type="ORF">SD70_02575</name>
</gene>
<comment type="caution">
    <text evidence="3">The sequence shown here is derived from an EMBL/GenBank/DDBJ whole genome shotgun (WGS) entry which is preliminary data.</text>
</comment>
<dbReference type="InterPro" id="IPR058530">
    <property type="entry name" value="Baseplate_J-like_C"/>
</dbReference>
<accession>A0ABR5AM38</accession>
<evidence type="ECO:0000259" key="2">
    <source>
        <dbReference type="Pfam" id="PF26079"/>
    </source>
</evidence>
<dbReference type="RefSeq" id="WP_041045381.1">
    <property type="nucleotide sequence ID" value="NZ_JXAK01000003.1"/>
</dbReference>
<organism evidence="3 4">
    <name type="scientific">Gordoniibacillus kamchatkensis</name>
    <dbReference type="NCBI Taxonomy" id="1590651"/>
    <lineage>
        <taxon>Bacteria</taxon>
        <taxon>Bacillati</taxon>
        <taxon>Bacillota</taxon>
        <taxon>Bacilli</taxon>
        <taxon>Bacillales</taxon>
        <taxon>Paenibacillaceae</taxon>
        <taxon>Gordoniibacillus</taxon>
    </lineage>
</organism>
<dbReference type="Proteomes" id="UP000031967">
    <property type="component" value="Unassembled WGS sequence"/>
</dbReference>
<evidence type="ECO:0000313" key="3">
    <source>
        <dbReference type="EMBL" id="KIL42088.1"/>
    </source>
</evidence>
<evidence type="ECO:0008006" key="5">
    <source>
        <dbReference type="Google" id="ProtNLM"/>
    </source>
</evidence>
<feature type="domain" description="Baseplate protein J-like barrel" evidence="1">
    <location>
        <begin position="85"/>
        <end position="172"/>
    </location>
</feature>
<dbReference type="EMBL" id="JXAK01000003">
    <property type="protein sequence ID" value="KIL42088.1"/>
    <property type="molecule type" value="Genomic_DNA"/>
</dbReference>
<dbReference type="InterPro" id="IPR006949">
    <property type="entry name" value="Barrel_Baseplate_J-like"/>
</dbReference>
<sequence length="371" mass="39494">MPYSPLDEAQIVANMINTYVSLVQTTDDINPGSVLRSCFEAFAQELKKLYSNITDEAAQTQNLAMYSVFKNFALLPAQAAYTMVTLTVTPAPTTDTPIPSGTTFSVPGTNIQFKTPAVINWPANSTSVSVRVVCTQTGTIGNVRAHTITNLVTPIPGLQNVTVTNPKAVITGTDLETEDQRANRFQQHINSLHRGDKNSIPYGAKTTRIIDAYGYVSEQVVKAQLVEGVGSNALYIDNGTYDTSDALVTQCQQVIDGYIDSSGNIVIGYKAAGIPTTVQKALLQQLTIAIKATPKPGYTFAMIQQSIVDSVTKLVQSLEIGSPLTLNALNLAIGNTPGVLNFQLLAPTADVVPSTGTLLQLGANQPNVTAA</sequence>
<feature type="domain" description="Baseplate J-like C-terminal" evidence="2">
    <location>
        <begin position="287"/>
        <end position="362"/>
    </location>
</feature>
<dbReference type="Pfam" id="PF04865">
    <property type="entry name" value="Baseplate_J"/>
    <property type="match status" value="1"/>
</dbReference>
<reference evidence="3 4" key="1">
    <citation type="submission" date="2014-12" db="EMBL/GenBank/DDBJ databases">
        <title>Draft genome sequence of Paenibacillus kamchatkensis strain B-2647.</title>
        <authorList>
            <person name="Karlyshev A.V."/>
            <person name="Kudryashova E.B."/>
        </authorList>
    </citation>
    <scope>NUCLEOTIDE SEQUENCE [LARGE SCALE GENOMIC DNA]</scope>
    <source>
        <strain evidence="3 4">VKM B-2647</strain>
    </source>
</reference>
<evidence type="ECO:0000259" key="1">
    <source>
        <dbReference type="Pfam" id="PF04865"/>
    </source>
</evidence>